<comment type="caution">
    <text evidence="1">The sequence shown here is derived from an EMBL/GenBank/DDBJ whole genome shotgun (WGS) entry which is preliminary data.</text>
</comment>
<protein>
    <submittedName>
        <fullName evidence="1">Uncharacterized protein</fullName>
    </submittedName>
</protein>
<evidence type="ECO:0000313" key="1">
    <source>
        <dbReference type="EMBL" id="PSU95087.1"/>
    </source>
</evidence>
<organism evidence="1 2">
    <name type="scientific">Photobacterium kishitanii</name>
    <dbReference type="NCBI Taxonomy" id="318456"/>
    <lineage>
        <taxon>Bacteria</taxon>
        <taxon>Pseudomonadati</taxon>
        <taxon>Pseudomonadota</taxon>
        <taxon>Gammaproteobacteria</taxon>
        <taxon>Vibrionales</taxon>
        <taxon>Vibrionaceae</taxon>
        <taxon>Photobacterium</taxon>
    </lineage>
</organism>
<accession>A0A2T3KDX1</accession>
<proteinExistence type="predicted"/>
<reference evidence="1 2" key="1">
    <citation type="submission" date="2018-01" db="EMBL/GenBank/DDBJ databases">
        <title>Whole genome sequencing of Histamine producing bacteria.</title>
        <authorList>
            <person name="Butler K."/>
        </authorList>
    </citation>
    <scope>NUCLEOTIDE SEQUENCE [LARGE SCALE GENOMIC DNA]</scope>
    <source>
        <strain evidence="1 2">FS-7.2</strain>
    </source>
</reference>
<name>A0A2T3KDX1_9GAMM</name>
<dbReference type="EMBL" id="PYNF01000021">
    <property type="protein sequence ID" value="PSU95087.1"/>
    <property type="molecule type" value="Genomic_DNA"/>
</dbReference>
<dbReference type="Proteomes" id="UP000241426">
    <property type="component" value="Unassembled WGS sequence"/>
</dbReference>
<dbReference type="AlphaFoldDB" id="A0A2T3KDX1"/>
<evidence type="ECO:0000313" key="2">
    <source>
        <dbReference type="Proteomes" id="UP000241426"/>
    </source>
</evidence>
<sequence length="351" mass="40702">MVKLIDTSNEYRKKIEINGQISEDSYCYYNSSSDSYSLYIRDNLVYEAIENKKISNIYKDFECIYFSKDSDLCDYIENAIVFSRFEYRMLCRFELDDWNNKFSLRDLFEKFHENLLLRNKSSNIKFYVDDDELLANGFGLVVKIDDFELTLNDLISQSMPLFTEIMQESINILNNVDSGLSMVFNFSEEIRTPCEQYLMYFSQFLSDLGVKATSEITHSDNATFFSVTPDSKDQALEVISNALVAYLSMPDELNTGLNIMNNKDIAVMQLESNILHFKSQLMLAQSIIQAKDATIQSLSLSNKQYQLLLDQNNRSDTENIIGNIVKVKEYDGKMFSVDLPKIVKNLKRILR</sequence>
<gene>
    <name evidence="1" type="ORF">C9J27_19005</name>
</gene>
<dbReference type="RefSeq" id="WP_107289947.1">
    <property type="nucleotide sequence ID" value="NZ_PYNF01000021.1"/>
</dbReference>